<dbReference type="PANTHER" id="PTHR47338:SF3">
    <property type="entry name" value="C6 FINGER DOMAIN TRANSCRIPTION FACTOR DBAA-RELATED"/>
    <property type="match status" value="1"/>
</dbReference>
<dbReference type="GO" id="GO:0005634">
    <property type="term" value="C:nucleus"/>
    <property type="evidence" value="ECO:0007669"/>
    <property type="project" value="UniProtKB-SubCell"/>
</dbReference>
<reference evidence="8 9" key="1">
    <citation type="submission" date="2016-07" db="EMBL/GenBank/DDBJ databases">
        <title>Multiple horizontal gene transfer events from other fungi enriched the ability of initially mycotrophic Trichoderma (Ascomycota) to feed on dead plant biomass.</title>
        <authorList>
            <consortium name="DOE Joint Genome Institute"/>
            <person name="Aerts A."/>
            <person name="Atanasova L."/>
            <person name="Chenthamara K."/>
            <person name="Zhang J."/>
            <person name="Grujic M."/>
            <person name="Henrissat B."/>
            <person name="Kuo A."/>
            <person name="Salamov A."/>
            <person name="Lipzen A."/>
            <person name="Labutti K."/>
            <person name="Barry K."/>
            <person name="Miao Y."/>
            <person name="Rahimi M.J."/>
            <person name="Shen Q."/>
            <person name="Grigoriev I.V."/>
            <person name="Kubicek C.P."/>
            <person name="Druzhinina I.S."/>
        </authorList>
    </citation>
    <scope>NUCLEOTIDE SEQUENCE [LARGE SCALE GENOMIC DNA]</scope>
    <source>
        <strain evidence="8 9">CBS 226.95</strain>
    </source>
</reference>
<dbReference type="AlphaFoldDB" id="A0A2T4ADV9"/>
<dbReference type="CDD" id="cd12148">
    <property type="entry name" value="fungal_TF_MHR"/>
    <property type="match status" value="1"/>
</dbReference>
<dbReference type="PANTHER" id="PTHR47338">
    <property type="entry name" value="ZN(II)2CYS6 TRANSCRIPTION FACTOR (EUROFUNG)-RELATED"/>
    <property type="match status" value="1"/>
</dbReference>
<dbReference type="Pfam" id="PF00172">
    <property type="entry name" value="Zn_clus"/>
    <property type="match status" value="1"/>
</dbReference>
<keyword evidence="5" id="KW-0804">Transcription</keyword>
<dbReference type="RefSeq" id="XP_024774947.1">
    <property type="nucleotide sequence ID" value="XM_024911968.1"/>
</dbReference>
<comment type="subcellular location">
    <subcellularLocation>
        <location evidence="1">Nucleus</location>
    </subcellularLocation>
</comment>
<dbReference type="SUPFAM" id="SSF57701">
    <property type="entry name" value="Zn2/Cys6 DNA-binding domain"/>
    <property type="match status" value="1"/>
</dbReference>
<proteinExistence type="predicted"/>
<dbReference type="InterPro" id="IPR050815">
    <property type="entry name" value="TF_fung"/>
</dbReference>
<dbReference type="GO" id="GO:0006351">
    <property type="term" value="P:DNA-templated transcription"/>
    <property type="evidence" value="ECO:0007669"/>
    <property type="project" value="InterPro"/>
</dbReference>
<accession>A0A2T4ADV9</accession>
<keyword evidence="3" id="KW-0805">Transcription regulation</keyword>
<evidence type="ECO:0000256" key="6">
    <source>
        <dbReference type="ARBA" id="ARBA00023242"/>
    </source>
</evidence>
<dbReference type="SMART" id="SM00066">
    <property type="entry name" value="GAL4"/>
    <property type="match status" value="1"/>
</dbReference>
<keyword evidence="4" id="KW-0238">DNA-binding</keyword>
<gene>
    <name evidence="8" type="ORF">M431DRAFT_116680</name>
</gene>
<dbReference type="GO" id="GO:0003677">
    <property type="term" value="F:DNA binding"/>
    <property type="evidence" value="ECO:0007669"/>
    <property type="project" value="UniProtKB-KW"/>
</dbReference>
<name>A0A2T4ADV9_TRIHA</name>
<evidence type="ECO:0000256" key="1">
    <source>
        <dbReference type="ARBA" id="ARBA00004123"/>
    </source>
</evidence>
<dbReference type="Gene3D" id="4.10.240.10">
    <property type="entry name" value="Zn(2)-C6 fungal-type DNA-binding domain"/>
    <property type="match status" value="1"/>
</dbReference>
<keyword evidence="9" id="KW-1185">Reference proteome</keyword>
<dbReference type="Proteomes" id="UP000241690">
    <property type="component" value="Unassembled WGS sequence"/>
</dbReference>
<dbReference type="STRING" id="983964.A0A2T4ADV9"/>
<dbReference type="PROSITE" id="PS00463">
    <property type="entry name" value="ZN2_CY6_FUNGAL_1"/>
    <property type="match status" value="1"/>
</dbReference>
<dbReference type="GO" id="GO:0008270">
    <property type="term" value="F:zinc ion binding"/>
    <property type="evidence" value="ECO:0007669"/>
    <property type="project" value="InterPro"/>
</dbReference>
<keyword evidence="2" id="KW-0479">Metal-binding</keyword>
<evidence type="ECO:0000256" key="4">
    <source>
        <dbReference type="ARBA" id="ARBA00023125"/>
    </source>
</evidence>
<dbReference type="CDD" id="cd00067">
    <property type="entry name" value="GAL4"/>
    <property type="match status" value="1"/>
</dbReference>
<evidence type="ECO:0000256" key="5">
    <source>
        <dbReference type="ARBA" id="ARBA00023163"/>
    </source>
</evidence>
<sequence>MLSTPTPSRRRQRQACQECRRRKLRCDGRQPRCSSCENIDTQCDVDPNRKPRGPKKGYLIALQNKIETLEDRLRQQEQHHLKWPDNLEYGDEMLDTIASHTTATLAGLEDARLPTDTDLLTMRSTPLVSESDASLSSYFDVNMVSTTMALLQDHTPTTSLSEYISNSLHITDPMKTELDQLYFDRIHAAVPILHQRRYLSWSKLPDKTRSRTCLQHAVWATASLMSPQFQHLQDKLYSEVKRLLATTTLVQIPGGQGSVGDVELVQAWVLRTTYEFIKMNRYETSLSAAYTFRLAQLIGLHKVDVLNNLPSNCEIDFITTEEKRRAFWMAFILETLSSIHSNLPLVVNEHMICTRLPVPDHEFQNGQPVCIGFLHELLSKRSQTVKSPLNECIMLAALCARISFHAQQHNKYLLHNQADYDSLEWRKPLYNALALRLQTLEEDYPSQKHSSDPALLFANFLAQASILYLWGNAQSLEWQNGSPSRSNSLNTEFQQLAFSAAQRIVELARSLLDFPLSKIHPFTPIPLCLGVKFLSANSLDSIAAPLQQELLDVIRRLSSASNVQQSYIDISDIYQDPV</sequence>
<dbReference type="EMBL" id="KZ679680">
    <property type="protein sequence ID" value="PTB55270.1"/>
    <property type="molecule type" value="Genomic_DNA"/>
</dbReference>
<evidence type="ECO:0000256" key="2">
    <source>
        <dbReference type="ARBA" id="ARBA00022723"/>
    </source>
</evidence>
<feature type="domain" description="Zn(2)-C6 fungal-type" evidence="7">
    <location>
        <begin position="15"/>
        <end position="43"/>
    </location>
</feature>
<dbReference type="InterPro" id="IPR007219">
    <property type="entry name" value="XnlR_reg_dom"/>
</dbReference>
<protein>
    <recommendedName>
        <fullName evidence="7">Zn(2)-C6 fungal-type domain-containing protein</fullName>
    </recommendedName>
</protein>
<dbReference type="GeneID" id="36620527"/>
<dbReference type="Pfam" id="PF04082">
    <property type="entry name" value="Fungal_trans"/>
    <property type="match status" value="1"/>
</dbReference>
<evidence type="ECO:0000256" key="3">
    <source>
        <dbReference type="ARBA" id="ARBA00023015"/>
    </source>
</evidence>
<dbReference type="SMART" id="SM00906">
    <property type="entry name" value="Fungal_trans"/>
    <property type="match status" value="1"/>
</dbReference>
<dbReference type="InterPro" id="IPR036864">
    <property type="entry name" value="Zn2-C6_fun-type_DNA-bd_sf"/>
</dbReference>
<evidence type="ECO:0000313" key="9">
    <source>
        <dbReference type="Proteomes" id="UP000241690"/>
    </source>
</evidence>
<dbReference type="GO" id="GO:0000981">
    <property type="term" value="F:DNA-binding transcription factor activity, RNA polymerase II-specific"/>
    <property type="evidence" value="ECO:0007669"/>
    <property type="project" value="InterPro"/>
</dbReference>
<organism evidence="8 9">
    <name type="scientific">Trichoderma harzianum CBS 226.95</name>
    <dbReference type="NCBI Taxonomy" id="983964"/>
    <lineage>
        <taxon>Eukaryota</taxon>
        <taxon>Fungi</taxon>
        <taxon>Dikarya</taxon>
        <taxon>Ascomycota</taxon>
        <taxon>Pezizomycotina</taxon>
        <taxon>Sordariomycetes</taxon>
        <taxon>Hypocreomycetidae</taxon>
        <taxon>Hypocreales</taxon>
        <taxon>Hypocreaceae</taxon>
        <taxon>Trichoderma</taxon>
    </lineage>
</organism>
<evidence type="ECO:0000313" key="8">
    <source>
        <dbReference type="EMBL" id="PTB55270.1"/>
    </source>
</evidence>
<keyword evidence="6" id="KW-0539">Nucleus</keyword>
<dbReference type="PROSITE" id="PS50048">
    <property type="entry name" value="ZN2_CY6_FUNGAL_2"/>
    <property type="match status" value="1"/>
</dbReference>
<evidence type="ECO:0000259" key="7">
    <source>
        <dbReference type="PROSITE" id="PS50048"/>
    </source>
</evidence>
<dbReference type="InterPro" id="IPR001138">
    <property type="entry name" value="Zn2Cys6_DnaBD"/>
</dbReference>